<keyword evidence="1" id="KW-0732">Signal</keyword>
<dbReference type="EMBL" id="QGDO01000002">
    <property type="protein sequence ID" value="PWJ42471.1"/>
    <property type="molecule type" value="Genomic_DNA"/>
</dbReference>
<evidence type="ECO:0000313" key="4">
    <source>
        <dbReference type="Proteomes" id="UP000245535"/>
    </source>
</evidence>
<dbReference type="CDD" id="cd05379">
    <property type="entry name" value="CAP_bacterial"/>
    <property type="match status" value="1"/>
</dbReference>
<organism evidence="3 4">
    <name type="scientific">Sediminitomix flava</name>
    <dbReference type="NCBI Taxonomy" id="379075"/>
    <lineage>
        <taxon>Bacteria</taxon>
        <taxon>Pseudomonadati</taxon>
        <taxon>Bacteroidota</taxon>
        <taxon>Cytophagia</taxon>
        <taxon>Cytophagales</taxon>
        <taxon>Flammeovirgaceae</taxon>
        <taxon>Sediminitomix</taxon>
    </lineage>
</organism>
<reference evidence="3 4" key="1">
    <citation type="submission" date="2018-03" db="EMBL/GenBank/DDBJ databases">
        <title>Genomic Encyclopedia of Archaeal and Bacterial Type Strains, Phase II (KMG-II): from individual species to whole genera.</title>
        <authorList>
            <person name="Goeker M."/>
        </authorList>
    </citation>
    <scope>NUCLEOTIDE SEQUENCE [LARGE SCALE GENOMIC DNA]</scope>
    <source>
        <strain evidence="3 4">DSM 28229</strain>
    </source>
</reference>
<comment type="caution">
    <text evidence="3">The sequence shown here is derived from an EMBL/GenBank/DDBJ whole genome shotgun (WGS) entry which is preliminary data.</text>
</comment>
<dbReference type="Pfam" id="PF00188">
    <property type="entry name" value="CAP"/>
    <property type="match status" value="1"/>
</dbReference>
<feature type="chain" id="PRO_5016421480" evidence="1">
    <location>
        <begin position="39"/>
        <end position="877"/>
    </location>
</feature>
<feature type="domain" description="SCP" evidence="2">
    <location>
        <begin position="57"/>
        <end position="193"/>
    </location>
</feature>
<proteinExistence type="predicted"/>
<dbReference type="AlphaFoldDB" id="A0A315ZAA6"/>
<dbReference type="InterPro" id="IPR014044">
    <property type="entry name" value="CAP_dom"/>
</dbReference>
<dbReference type="InterPro" id="IPR035940">
    <property type="entry name" value="CAP_sf"/>
</dbReference>
<name>A0A315ZAA6_SEDFL</name>
<keyword evidence="4" id="KW-1185">Reference proteome</keyword>
<protein>
    <submittedName>
        <fullName evidence="3">Cysteine-rich secretory protein family protein</fullName>
    </submittedName>
</protein>
<feature type="signal peptide" evidence="1">
    <location>
        <begin position="1"/>
        <end position="38"/>
    </location>
</feature>
<evidence type="ECO:0000256" key="1">
    <source>
        <dbReference type="SAM" id="SignalP"/>
    </source>
</evidence>
<sequence>MFRLFFISIRRITSLKTIILFAFSTLTFHLTSAQMAHAPIDLKTPNIRTLELLSFLEINRLRQNENLPNLDWDDVLYRAAKDHATYLLTKTKLSHNQHSKEKRNPVTRVRLHGGVDFSKVSENVIDLSLGIRFQENGLIKNTITYASTSQALTKLFTKSKSTRRNTFSDHYNYSATAVAYDSSSQRLVAVQVFGFSNTPLSIPKLEDISTKIPNLGKPQLPYGLKKYQYKKRELEAVKDFSKLKLEKGYLTGSFKSAKKIFKGKKSGIVMEFIPLSQYDVNSKTYTDIPNRRNGLFELNGKLNEPIYRHKLLKYSRLVNDDYFIYTRFLKIKKRPQTFIFPLPTNSSQYEYNIILLKKKKITTLRSYISVPWSYFDTPFPDLKVTNHFYTLDSLPKYRVLTSFDTLNFRAYYKTGEVEVHPDTVKQLLNKFKNLDGRIKRVKATSYASIEGDRIANNQLALKRKEYFIQYIQPWIDQKSVKSILKYKEQWKLFHQQIQDSPLEHLGKMKMDEVRAYVNTNKEDPYIANLLNQQRYTDFELIWEQEYKEFIHRPSPESVFDSLLHVIKTAAKPTKNLFSALEKAQLAYYKELYQNKSYPQTLLEVPFFEKHPEFRYHELVFQFTHYKNINEEQFFRRLHTIGTSDNFPSRLKSDLIYNNLVIIFSQYQQDKLRDLLEDPYCPQMVNRDYFFKQYKKINCKRNNWVDNDFLTLKAIQKLVSFDRSINGNKHTDDLWRYFYLNLIKYYNFQIPPNSKINGLTDDFKRYFHPDDSKLSDQERLKYALFYCAIDKFKTAKKLIEPIATRAEPHVKGLQLYVCLKFDEFDSEHDFANYLIEQFPYLGEQEWCNLWKNPEYLNFILLEDLKLKNFYNCNCSQSL</sequence>
<dbReference type="Gene3D" id="3.40.33.10">
    <property type="entry name" value="CAP"/>
    <property type="match status" value="1"/>
</dbReference>
<evidence type="ECO:0000259" key="2">
    <source>
        <dbReference type="Pfam" id="PF00188"/>
    </source>
</evidence>
<dbReference type="SUPFAM" id="SSF55797">
    <property type="entry name" value="PR-1-like"/>
    <property type="match status" value="1"/>
</dbReference>
<dbReference type="PANTHER" id="PTHR31157">
    <property type="entry name" value="SCP DOMAIN-CONTAINING PROTEIN"/>
    <property type="match status" value="1"/>
</dbReference>
<evidence type="ECO:0000313" key="3">
    <source>
        <dbReference type="EMBL" id="PWJ42471.1"/>
    </source>
</evidence>
<dbReference type="PANTHER" id="PTHR31157:SF1">
    <property type="entry name" value="SCP DOMAIN-CONTAINING PROTEIN"/>
    <property type="match status" value="1"/>
</dbReference>
<gene>
    <name evidence="3" type="ORF">BC781_10212</name>
</gene>
<dbReference type="Proteomes" id="UP000245535">
    <property type="component" value="Unassembled WGS sequence"/>
</dbReference>
<accession>A0A315ZAA6</accession>